<reference evidence="9" key="1">
    <citation type="submission" date="2023-06" db="EMBL/GenBank/DDBJ databases">
        <title>Genomic of Parafulvivirga corallium.</title>
        <authorList>
            <person name="Wang G."/>
        </authorList>
    </citation>
    <scope>NUCLEOTIDE SEQUENCE</scope>
    <source>
        <strain evidence="9">BMA10</strain>
    </source>
</reference>
<evidence type="ECO:0000313" key="10">
    <source>
        <dbReference type="Proteomes" id="UP001172082"/>
    </source>
</evidence>
<accession>A0ABT8KP13</accession>
<sequence length="612" mass="67364">MSDHPAWWKPCVENIAALEGISFDAAVKRLCTPDHCNQDNVHNYTHKICSCEKPFLNGCSGNNPNRPSCCSYTMESPILVTADNCYCCCGCFANGTPIMVDANSTKQIQEFVLGDPVWVAEDEHLNKWVQKEVKFSSGVGDNGIYNAMIKVVYQMPNGLDYILCNRNQPFLTADRKLKVASKLVPGIDELIMYDNTPVPVKDISVGLFKKGMHNIATSIGPSNEIGGHLIAAKGIVCGDYSLQIRNLAGDSLLMVNDHDNLPDFGTEAYFEKYKHVTGDHKGVSVMQHEEELPGPSPDEFEDFKNLKPMQHPDNVRYFVTEAQAEDITKKAPGAGIGSNYNLGLVSYLFKLFSGFYPEVKFYLDHAADQANAYSYIMNDVPFVILNSGLIRKYDMDYNSLVFVIAHELNHLYAGEPLGPNGYTCEGMADYAAILGTIPQVFYGGPVIQIQKGGVEKVKNLFTYISEKNAMGKPGNKCQFISIKCREDAMNAALSLGDLPECAGGPPTPTLEVLEANAEYGDQYPVISVTFNEAVDRDSAIIPGNYGFNPIAKTYRAAMDPESDKIVKVVADIEPDTEYTIYVYDVKSKDGSPLISGKNKAKFKLPELVPPKA</sequence>
<gene>
    <name evidence="9" type="ORF">QQ008_07930</name>
</gene>
<dbReference type="RefSeq" id="WP_346751311.1">
    <property type="nucleotide sequence ID" value="NZ_JAUJEA010000002.1"/>
</dbReference>
<dbReference type="EMBL" id="JAUJEA010000002">
    <property type="protein sequence ID" value="MDN5201285.1"/>
    <property type="molecule type" value="Genomic_DNA"/>
</dbReference>
<evidence type="ECO:0000256" key="2">
    <source>
        <dbReference type="ARBA" id="ARBA00022670"/>
    </source>
</evidence>
<evidence type="ECO:0000256" key="3">
    <source>
        <dbReference type="ARBA" id="ARBA00022723"/>
    </source>
</evidence>
<feature type="domain" description="Peptidase M48" evidence="8">
    <location>
        <begin position="360"/>
        <end position="414"/>
    </location>
</feature>
<keyword evidence="4" id="KW-0732">Signal</keyword>
<comment type="caution">
    <text evidence="9">The sequence shown here is derived from an EMBL/GenBank/DDBJ whole genome shotgun (WGS) entry which is preliminary data.</text>
</comment>
<dbReference type="EC" id="3.4.24.-" evidence="9"/>
<dbReference type="Gene3D" id="3.30.2010.10">
    <property type="entry name" value="Metalloproteases ('zincins'), catalytic domain"/>
    <property type="match status" value="1"/>
</dbReference>
<dbReference type="InterPro" id="IPR001915">
    <property type="entry name" value="Peptidase_M48"/>
</dbReference>
<dbReference type="Gene3D" id="2.60.40.1220">
    <property type="match status" value="1"/>
</dbReference>
<keyword evidence="5 9" id="KW-0378">Hydrolase</keyword>
<keyword evidence="6" id="KW-0862">Zinc</keyword>
<keyword evidence="7 9" id="KW-0482">Metalloprotease</keyword>
<evidence type="ECO:0000256" key="1">
    <source>
        <dbReference type="ARBA" id="ARBA00001947"/>
    </source>
</evidence>
<proteinExistence type="predicted"/>
<evidence type="ECO:0000256" key="7">
    <source>
        <dbReference type="ARBA" id="ARBA00023049"/>
    </source>
</evidence>
<dbReference type="InterPro" id="IPR036844">
    <property type="entry name" value="Hint_dom_sf"/>
</dbReference>
<evidence type="ECO:0000259" key="8">
    <source>
        <dbReference type="Pfam" id="PF01435"/>
    </source>
</evidence>
<keyword evidence="10" id="KW-1185">Reference proteome</keyword>
<dbReference type="GO" id="GO:0008237">
    <property type="term" value="F:metallopeptidase activity"/>
    <property type="evidence" value="ECO:0007669"/>
    <property type="project" value="UniProtKB-KW"/>
</dbReference>
<name>A0ABT8KP13_9BACT</name>
<evidence type="ECO:0000256" key="6">
    <source>
        <dbReference type="ARBA" id="ARBA00022833"/>
    </source>
</evidence>
<dbReference type="Proteomes" id="UP001172082">
    <property type="component" value="Unassembled WGS sequence"/>
</dbReference>
<evidence type="ECO:0000256" key="5">
    <source>
        <dbReference type="ARBA" id="ARBA00022801"/>
    </source>
</evidence>
<keyword evidence="3" id="KW-0479">Metal-binding</keyword>
<dbReference type="SUPFAM" id="SSF51294">
    <property type="entry name" value="Hedgehog/intein (Hint) domain"/>
    <property type="match status" value="1"/>
</dbReference>
<protein>
    <submittedName>
        <fullName evidence="9">M48 family metalloprotease</fullName>
        <ecNumber evidence="9">3.4.24.-</ecNumber>
    </submittedName>
</protein>
<keyword evidence="2" id="KW-0645">Protease</keyword>
<dbReference type="InterPro" id="IPR014755">
    <property type="entry name" value="Cu-Rt/internalin_Ig-like"/>
</dbReference>
<evidence type="ECO:0000256" key="4">
    <source>
        <dbReference type="ARBA" id="ARBA00022729"/>
    </source>
</evidence>
<organism evidence="9 10">
    <name type="scientific">Splendidivirga corallicola</name>
    <dbReference type="NCBI Taxonomy" id="3051826"/>
    <lineage>
        <taxon>Bacteria</taxon>
        <taxon>Pseudomonadati</taxon>
        <taxon>Bacteroidota</taxon>
        <taxon>Cytophagia</taxon>
        <taxon>Cytophagales</taxon>
        <taxon>Splendidivirgaceae</taxon>
        <taxon>Splendidivirga</taxon>
    </lineage>
</organism>
<dbReference type="Pfam" id="PF01435">
    <property type="entry name" value="Peptidase_M48"/>
    <property type="match status" value="1"/>
</dbReference>
<dbReference type="Gene3D" id="2.170.16.10">
    <property type="entry name" value="Hedgehog/Intein (Hint) domain"/>
    <property type="match status" value="1"/>
</dbReference>
<comment type="cofactor">
    <cofactor evidence="1">
        <name>Zn(2+)</name>
        <dbReference type="ChEBI" id="CHEBI:29105"/>
    </cofactor>
</comment>
<evidence type="ECO:0000313" key="9">
    <source>
        <dbReference type="EMBL" id="MDN5201285.1"/>
    </source>
</evidence>